<accession>A0A8K0NXQ9</accession>
<proteinExistence type="predicted"/>
<sequence length="166" mass="18779">MNAINNQKAAEEKINKDSAKNSANEGSPVREFEKRRKSKDVLLKNKCNLLNEDTNRRSPGKENILLNGATDLGDKEIEDTAEINKDAEEENLDAKSEERENNLLNEEVLRKTEELCAEEEKLEQEIMELEKTEIEVDTETEETETDGEAAAGPGDEEDERPEFVTP</sequence>
<protein>
    <submittedName>
        <fullName evidence="2">Uncharacterized protein</fullName>
    </submittedName>
</protein>
<dbReference type="EMBL" id="KZ308367">
    <property type="protein sequence ID" value="KAG8228335.1"/>
    <property type="molecule type" value="Genomic_DNA"/>
</dbReference>
<feature type="compositionally biased region" description="Basic and acidic residues" evidence="1">
    <location>
        <begin position="28"/>
        <end position="37"/>
    </location>
</feature>
<evidence type="ECO:0000256" key="1">
    <source>
        <dbReference type="SAM" id="MobiDB-lite"/>
    </source>
</evidence>
<evidence type="ECO:0000313" key="3">
    <source>
        <dbReference type="Proteomes" id="UP000792457"/>
    </source>
</evidence>
<keyword evidence="3" id="KW-1185">Reference proteome</keyword>
<name>A0A8K0NXQ9_LADFU</name>
<reference evidence="2" key="1">
    <citation type="submission" date="2013-04" db="EMBL/GenBank/DDBJ databases">
        <authorList>
            <person name="Qu J."/>
            <person name="Murali S.C."/>
            <person name="Bandaranaike D."/>
            <person name="Bellair M."/>
            <person name="Blankenburg K."/>
            <person name="Chao H."/>
            <person name="Dinh H."/>
            <person name="Doddapaneni H."/>
            <person name="Downs B."/>
            <person name="Dugan-Rocha S."/>
            <person name="Elkadiri S."/>
            <person name="Gnanaolivu R.D."/>
            <person name="Hernandez B."/>
            <person name="Javaid M."/>
            <person name="Jayaseelan J.C."/>
            <person name="Lee S."/>
            <person name="Li M."/>
            <person name="Ming W."/>
            <person name="Munidasa M."/>
            <person name="Muniz J."/>
            <person name="Nguyen L."/>
            <person name="Ongeri F."/>
            <person name="Osuji N."/>
            <person name="Pu L.-L."/>
            <person name="Puazo M."/>
            <person name="Qu C."/>
            <person name="Quiroz J."/>
            <person name="Raj R."/>
            <person name="Weissenberger G."/>
            <person name="Xin Y."/>
            <person name="Zou X."/>
            <person name="Han Y."/>
            <person name="Richards S."/>
            <person name="Worley K."/>
            <person name="Muzny D."/>
            <person name="Gibbs R."/>
        </authorList>
    </citation>
    <scope>NUCLEOTIDE SEQUENCE</scope>
    <source>
        <strain evidence="2">Sampled in the wild</strain>
    </source>
</reference>
<reference evidence="2" key="2">
    <citation type="submission" date="2017-10" db="EMBL/GenBank/DDBJ databases">
        <title>Ladona fulva Genome sequencing and assembly.</title>
        <authorList>
            <person name="Murali S."/>
            <person name="Richards S."/>
            <person name="Bandaranaike D."/>
            <person name="Bellair M."/>
            <person name="Blankenburg K."/>
            <person name="Chao H."/>
            <person name="Dinh H."/>
            <person name="Doddapaneni H."/>
            <person name="Dugan-Rocha S."/>
            <person name="Elkadiri S."/>
            <person name="Gnanaolivu R."/>
            <person name="Hernandez B."/>
            <person name="Skinner E."/>
            <person name="Javaid M."/>
            <person name="Lee S."/>
            <person name="Li M."/>
            <person name="Ming W."/>
            <person name="Munidasa M."/>
            <person name="Muniz J."/>
            <person name="Nguyen L."/>
            <person name="Hughes D."/>
            <person name="Osuji N."/>
            <person name="Pu L.-L."/>
            <person name="Puazo M."/>
            <person name="Qu C."/>
            <person name="Quiroz J."/>
            <person name="Raj R."/>
            <person name="Weissenberger G."/>
            <person name="Xin Y."/>
            <person name="Zou X."/>
            <person name="Han Y."/>
            <person name="Worley K."/>
            <person name="Muzny D."/>
            <person name="Gibbs R."/>
        </authorList>
    </citation>
    <scope>NUCLEOTIDE SEQUENCE</scope>
    <source>
        <strain evidence="2">Sampled in the wild</strain>
    </source>
</reference>
<gene>
    <name evidence="2" type="ORF">J437_LFUL009380</name>
</gene>
<organism evidence="2 3">
    <name type="scientific">Ladona fulva</name>
    <name type="common">Scarce chaser dragonfly</name>
    <name type="synonym">Libellula fulva</name>
    <dbReference type="NCBI Taxonomy" id="123851"/>
    <lineage>
        <taxon>Eukaryota</taxon>
        <taxon>Metazoa</taxon>
        <taxon>Ecdysozoa</taxon>
        <taxon>Arthropoda</taxon>
        <taxon>Hexapoda</taxon>
        <taxon>Insecta</taxon>
        <taxon>Pterygota</taxon>
        <taxon>Palaeoptera</taxon>
        <taxon>Odonata</taxon>
        <taxon>Epiprocta</taxon>
        <taxon>Anisoptera</taxon>
        <taxon>Libelluloidea</taxon>
        <taxon>Libellulidae</taxon>
        <taxon>Ladona</taxon>
    </lineage>
</organism>
<comment type="caution">
    <text evidence="2">The sequence shown here is derived from an EMBL/GenBank/DDBJ whole genome shotgun (WGS) entry which is preliminary data.</text>
</comment>
<dbReference type="AlphaFoldDB" id="A0A8K0NXQ9"/>
<evidence type="ECO:0000313" key="2">
    <source>
        <dbReference type="EMBL" id="KAG8228335.1"/>
    </source>
</evidence>
<feature type="compositionally biased region" description="Basic and acidic residues" evidence="1">
    <location>
        <begin position="9"/>
        <end position="19"/>
    </location>
</feature>
<feature type="region of interest" description="Disordered" evidence="1">
    <location>
        <begin position="52"/>
        <end position="77"/>
    </location>
</feature>
<feature type="region of interest" description="Disordered" evidence="1">
    <location>
        <begin position="1"/>
        <end position="37"/>
    </location>
</feature>
<feature type="region of interest" description="Disordered" evidence="1">
    <location>
        <begin position="127"/>
        <end position="166"/>
    </location>
</feature>
<feature type="compositionally biased region" description="Acidic residues" evidence="1">
    <location>
        <begin position="135"/>
        <end position="147"/>
    </location>
</feature>
<dbReference type="Proteomes" id="UP000792457">
    <property type="component" value="Unassembled WGS sequence"/>
</dbReference>
<feature type="non-terminal residue" evidence="2">
    <location>
        <position position="166"/>
    </location>
</feature>